<reference evidence="1" key="2">
    <citation type="submission" date="2019-07" db="EMBL/GenBank/DDBJ databases">
        <authorList>
            <person name="Yang Y."/>
            <person name="Bocs S."/>
            <person name="Baudouin L."/>
        </authorList>
    </citation>
    <scope>NUCLEOTIDE SEQUENCE</scope>
    <source>
        <tissue evidence="1">Spear leaf of Hainan Tall coconut</tissue>
    </source>
</reference>
<keyword evidence="2" id="KW-1185">Reference proteome</keyword>
<reference evidence="1" key="1">
    <citation type="journal article" date="2017" name="Gigascience">
        <title>The genome draft of coconut (Cocos nucifera).</title>
        <authorList>
            <person name="Xiao Y."/>
            <person name="Xu P."/>
            <person name="Fan H."/>
            <person name="Baudouin L."/>
            <person name="Xia W."/>
            <person name="Bocs S."/>
            <person name="Xu J."/>
            <person name="Li Q."/>
            <person name="Guo A."/>
            <person name="Zhou L."/>
            <person name="Li J."/>
            <person name="Wu Y."/>
            <person name="Ma Z."/>
            <person name="Armero A."/>
            <person name="Issali A.E."/>
            <person name="Liu N."/>
            <person name="Peng M."/>
            <person name="Yang Y."/>
        </authorList>
    </citation>
    <scope>NUCLEOTIDE SEQUENCE</scope>
    <source>
        <tissue evidence="1">Spear leaf of Hainan Tall coconut</tissue>
    </source>
</reference>
<accession>A0A8K0MY21</accession>
<dbReference type="Proteomes" id="UP000797356">
    <property type="component" value="Chromosome 3"/>
</dbReference>
<comment type="caution">
    <text evidence="1">The sequence shown here is derived from an EMBL/GenBank/DDBJ whole genome shotgun (WGS) entry which is preliminary data.</text>
</comment>
<dbReference type="AlphaFoldDB" id="A0A8K0MY21"/>
<dbReference type="EMBL" id="CM017874">
    <property type="protein sequence ID" value="KAG1334123.1"/>
    <property type="molecule type" value="Genomic_DNA"/>
</dbReference>
<name>A0A8K0MY21_COCNU</name>
<sequence length="367" mass="41178">MLKKAILEPTIKRFQAVFSLLLFVDLSLPKMLDSKSLRKRVVEPTSNRSTYARVEHLLALPTFGSEELGSHTADDFRIMSVQPDLGSSALEEGQRSQTECLFSEAILSLPAPDIFDFFPKDEPVGIIGISRTIPVRLKLEASTLEDYELASKAFSKFVYPTDINKLLCEPHKIMRQKTLDCFIQVDLSLPKMLDSKSLRKRVVEPTSNRSTYARVEHLLALPTFGSEELGSHTADDFRIMSVQPDLGSSALEEGQRSQTECLFSEAILSLPAPDIFDFFPKDEPVGIIGISRTIPVRLKLEASTLEDYELASKAFSKFVYPTDINKLLCEPHKIMRQKTLDCFIQVVILSVLKNLSPFPCFVKAGIQ</sequence>
<gene>
    <name evidence="1" type="ORF">COCNU_03G002420</name>
</gene>
<evidence type="ECO:0000313" key="2">
    <source>
        <dbReference type="Proteomes" id="UP000797356"/>
    </source>
</evidence>
<protein>
    <submittedName>
        <fullName evidence="1">Uncharacterized protein</fullName>
    </submittedName>
</protein>
<proteinExistence type="predicted"/>
<evidence type="ECO:0000313" key="1">
    <source>
        <dbReference type="EMBL" id="KAG1334123.1"/>
    </source>
</evidence>
<organism evidence="1 2">
    <name type="scientific">Cocos nucifera</name>
    <name type="common">Coconut palm</name>
    <dbReference type="NCBI Taxonomy" id="13894"/>
    <lineage>
        <taxon>Eukaryota</taxon>
        <taxon>Viridiplantae</taxon>
        <taxon>Streptophyta</taxon>
        <taxon>Embryophyta</taxon>
        <taxon>Tracheophyta</taxon>
        <taxon>Spermatophyta</taxon>
        <taxon>Magnoliopsida</taxon>
        <taxon>Liliopsida</taxon>
        <taxon>Arecaceae</taxon>
        <taxon>Arecoideae</taxon>
        <taxon>Cocoseae</taxon>
        <taxon>Attaleinae</taxon>
        <taxon>Cocos</taxon>
    </lineage>
</organism>